<feature type="transmembrane region" description="Helical" evidence="1">
    <location>
        <begin position="31"/>
        <end position="54"/>
    </location>
</feature>
<keyword evidence="3" id="KW-1185">Reference proteome</keyword>
<dbReference type="KEGG" id="acht:bsdcttw_15850"/>
<accession>A0A7I8DMJ5</accession>
<name>A0A7I8DMJ5_9FIRM</name>
<dbReference type="RefSeq" id="WP_185258865.1">
    <property type="nucleotide sequence ID" value="NZ_AP023368.1"/>
</dbReference>
<organism evidence="2 3">
    <name type="scientific">Anaerocolumna chitinilytica</name>
    <dbReference type="NCBI Taxonomy" id="1727145"/>
    <lineage>
        <taxon>Bacteria</taxon>
        <taxon>Bacillati</taxon>
        <taxon>Bacillota</taxon>
        <taxon>Clostridia</taxon>
        <taxon>Lachnospirales</taxon>
        <taxon>Lachnospiraceae</taxon>
        <taxon>Anaerocolumna</taxon>
    </lineage>
</organism>
<reference evidence="2 3" key="1">
    <citation type="submission" date="2020-08" db="EMBL/GenBank/DDBJ databases">
        <title>Draft genome sequencing of an Anaerocolumna strain isolated from anoxic soil subjected to BSD treatment.</title>
        <authorList>
            <person name="Uek A."/>
            <person name="Tonouchi A."/>
        </authorList>
    </citation>
    <scope>NUCLEOTIDE SEQUENCE [LARGE SCALE GENOMIC DNA]</scope>
    <source>
        <strain evidence="2 3">CTTW</strain>
    </source>
</reference>
<dbReference type="AlphaFoldDB" id="A0A7I8DMJ5"/>
<keyword evidence="1" id="KW-0812">Transmembrane</keyword>
<evidence type="ECO:0000313" key="2">
    <source>
        <dbReference type="EMBL" id="BCJ98544.1"/>
    </source>
</evidence>
<sequence length="58" mass="6415">MKYLGIISIIAIACTLLCGLWMKFGPGEKDVNFHAVLSIGTMLLCLVTIILYMIKLKV</sequence>
<keyword evidence="1" id="KW-0472">Membrane</keyword>
<keyword evidence="1" id="KW-1133">Transmembrane helix</keyword>
<proteinExistence type="predicted"/>
<protein>
    <submittedName>
        <fullName evidence="2">Uncharacterized protein</fullName>
    </submittedName>
</protein>
<feature type="transmembrane region" description="Helical" evidence="1">
    <location>
        <begin position="6"/>
        <end position="24"/>
    </location>
</feature>
<dbReference type="Proteomes" id="UP000515703">
    <property type="component" value="Chromosome"/>
</dbReference>
<evidence type="ECO:0000256" key="1">
    <source>
        <dbReference type="SAM" id="Phobius"/>
    </source>
</evidence>
<dbReference type="EMBL" id="AP023368">
    <property type="protein sequence ID" value="BCJ98544.1"/>
    <property type="molecule type" value="Genomic_DNA"/>
</dbReference>
<reference evidence="2 3" key="2">
    <citation type="submission" date="2020-08" db="EMBL/GenBank/DDBJ databases">
        <authorList>
            <person name="Ueki A."/>
            <person name="Tonouchi A."/>
        </authorList>
    </citation>
    <scope>NUCLEOTIDE SEQUENCE [LARGE SCALE GENOMIC DNA]</scope>
    <source>
        <strain evidence="2 3">CTTW</strain>
    </source>
</reference>
<evidence type="ECO:0000313" key="3">
    <source>
        <dbReference type="Proteomes" id="UP000515703"/>
    </source>
</evidence>
<gene>
    <name evidence="2" type="ORF">bsdcttw_15850</name>
</gene>